<evidence type="ECO:0000313" key="5">
    <source>
        <dbReference type="EMBL" id="GLI21106.1"/>
    </source>
</evidence>
<dbReference type="EMBL" id="JAVDPY010000002">
    <property type="protein sequence ID" value="MDR6332830.1"/>
    <property type="molecule type" value="Genomic_DNA"/>
</dbReference>
<dbReference type="GO" id="GO:0005829">
    <property type="term" value="C:cytosol"/>
    <property type="evidence" value="ECO:0007669"/>
    <property type="project" value="TreeGrafter"/>
</dbReference>
<dbReference type="Proteomes" id="UP001245370">
    <property type="component" value="Unassembled WGS sequence"/>
</dbReference>
<organism evidence="5 7">
    <name type="scientific">Xanthobacter flavus</name>
    <dbReference type="NCBI Taxonomy" id="281"/>
    <lineage>
        <taxon>Bacteria</taxon>
        <taxon>Pseudomonadati</taxon>
        <taxon>Pseudomonadota</taxon>
        <taxon>Alphaproteobacteria</taxon>
        <taxon>Hyphomicrobiales</taxon>
        <taxon>Xanthobacteraceae</taxon>
        <taxon>Xanthobacter</taxon>
    </lineage>
</organism>
<dbReference type="AlphaFoldDB" id="A0A9W6FIF2"/>
<evidence type="ECO:0000256" key="1">
    <source>
        <dbReference type="ARBA" id="ARBA00023015"/>
    </source>
</evidence>
<protein>
    <submittedName>
        <fullName evidence="6">AraC-like DNA-binding protein</fullName>
    </submittedName>
</protein>
<dbReference type="GO" id="GO:0003700">
    <property type="term" value="F:DNA-binding transcription factor activity"/>
    <property type="evidence" value="ECO:0007669"/>
    <property type="project" value="InterPro"/>
</dbReference>
<evidence type="ECO:0000313" key="7">
    <source>
        <dbReference type="Proteomes" id="UP001144397"/>
    </source>
</evidence>
<evidence type="ECO:0000313" key="8">
    <source>
        <dbReference type="Proteomes" id="UP001245370"/>
    </source>
</evidence>
<proteinExistence type="predicted"/>
<dbReference type="Pfam" id="PF12833">
    <property type="entry name" value="HTH_18"/>
    <property type="match status" value="1"/>
</dbReference>
<dbReference type="GeneID" id="95761574"/>
<feature type="domain" description="HTH araC/xylS-type" evidence="4">
    <location>
        <begin position="238"/>
        <end position="340"/>
    </location>
</feature>
<keyword evidence="1" id="KW-0805">Transcription regulation</keyword>
<reference evidence="6 8" key="2">
    <citation type="submission" date="2023-07" db="EMBL/GenBank/DDBJ databases">
        <title>Genomic Encyclopedia of Type Strains, Phase IV (KMG-IV): sequencing the most valuable type-strain genomes for metagenomic binning, comparative biology and taxonomic classification.</title>
        <authorList>
            <person name="Goeker M."/>
        </authorList>
    </citation>
    <scope>NUCLEOTIDE SEQUENCE [LARGE SCALE GENOMIC DNA]</scope>
    <source>
        <strain evidence="6 8">DSM 338</strain>
    </source>
</reference>
<sequence length="345" mass="37348">MWDRHPIRLSLVHMLPEVADVRGVPLAPLFGRAGLADATPRDRDETSLGGDRVVARGQISTLLFHLARRSGEAAIGLDLADAADPMRLGLAGRALFAGRTLRDCFSALHHQMPDLQGGVSAAIEERDGVALWRHRLADSDPEHAQVLNEGIAAFTLRALRAIAGADAGPVHLRFAHRAKAPATLYEDRLNAGVSFGVGDGIEIRFDARWLDQPNLLFVPSPEGTVAEQPPAPVSLGDDALIAMIEALFDSTALTGTLSLVDTARSLGLSPRTLQRRLARLGTSYEVQLDSWRHAQARLYLGGSTTPVASVSRALGYGHPAHFVRAFRRWEGRTPLAFRTAARIDR</sequence>
<name>A0A9W6FIF2_XANFL</name>
<keyword evidence="8" id="KW-1185">Reference proteome</keyword>
<reference evidence="5" key="1">
    <citation type="submission" date="2022-12" db="EMBL/GenBank/DDBJ databases">
        <title>Reference genome sequencing for broad-spectrum identification of bacterial and archaeal isolates by mass spectrometry.</title>
        <authorList>
            <person name="Sekiguchi Y."/>
            <person name="Tourlousse D.M."/>
        </authorList>
    </citation>
    <scope>NUCLEOTIDE SEQUENCE</scope>
    <source>
        <strain evidence="5">301</strain>
    </source>
</reference>
<evidence type="ECO:0000259" key="4">
    <source>
        <dbReference type="PROSITE" id="PS01124"/>
    </source>
</evidence>
<gene>
    <name evidence="6" type="ORF">GGQ86_001294</name>
    <name evidence="5" type="ORF">XFLAVUS301_07800</name>
</gene>
<comment type="caution">
    <text evidence="5">The sequence shown here is derived from an EMBL/GenBank/DDBJ whole genome shotgun (WGS) entry which is preliminary data.</text>
</comment>
<evidence type="ECO:0000256" key="3">
    <source>
        <dbReference type="ARBA" id="ARBA00023163"/>
    </source>
</evidence>
<keyword evidence="2" id="KW-0238">DNA-binding</keyword>
<dbReference type="Proteomes" id="UP001144397">
    <property type="component" value="Unassembled WGS sequence"/>
</dbReference>
<evidence type="ECO:0000313" key="6">
    <source>
        <dbReference type="EMBL" id="MDR6332830.1"/>
    </source>
</evidence>
<dbReference type="RefSeq" id="WP_281805541.1">
    <property type="nucleotide sequence ID" value="NZ_BSDO01000001.1"/>
</dbReference>
<dbReference type="Gene3D" id="1.10.10.60">
    <property type="entry name" value="Homeodomain-like"/>
    <property type="match status" value="1"/>
</dbReference>
<dbReference type="EMBL" id="BSDO01000001">
    <property type="protein sequence ID" value="GLI21106.1"/>
    <property type="molecule type" value="Genomic_DNA"/>
</dbReference>
<dbReference type="InterPro" id="IPR032687">
    <property type="entry name" value="AraC-type_N"/>
</dbReference>
<dbReference type="Pfam" id="PF12625">
    <property type="entry name" value="Arabinose_bd"/>
    <property type="match status" value="1"/>
</dbReference>
<dbReference type="InterPro" id="IPR009057">
    <property type="entry name" value="Homeodomain-like_sf"/>
</dbReference>
<keyword evidence="3" id="KW-0804">Transcription</keyword>
<dbReference type="SMART" id="SM00342">
    <property type="entry name" value="HTH_ARAC"/>
    <property type="match status" value="1"/>
</dbReference>
<dbReference type="InterPro" id="IPR018060">
    <property type="entry name" value="HTH_AraC"/>
</dbReference>
<dbReference type="PANTHER" id="PTHR47894:SF1">
    <property type="entry name" value="HTH-TYPE TRANSCRIPTIONAL REGULATOR VQSM"/>
    <property type="match status" value="1"/>
</dbReference>
<dbReference type="PROSITE" id="PS01124">
    <property type="entry name" value="HTH_ARAC_FAMILY_2"/>
    <property type="match status" value="1"/>
</dbReference>
<dbReference type="SUPFAM" id="SSF46689">
    <property type="entry name" value="Homeodomain-like"/>
    <property type="match status" value="1"/>
</dbReference>
<dbReference type="PANTHER" id="PTHR47894">
    <property type="entry name" value="HTH-TYPE TRANSCRIPTIONAL REGULATOR GADX"/>
    <property type="match status" value="1"/>
</dbReference>
<accession>A0A9W6FIF2</accession>
<dbReference type="GO" id="GO:0000976">
    <property type="term" value="F:transcription cis-regulatory region binding"/>
    <property type="evidence" value="ECO:0007669"/>
    <property type="project" value="TreeGrafter"/>
</dbReference>
<evidence type="ECO:0000256" key="2">
    <source>
        <dbReference type="ARBA" id="ARBA00023125"/>
    </source>
</evidence>